<proteinExistence type="predicted"/>
<sequence length="178" mass="19727">MIDQSVWMPEGREASLLKPECRECLSKSERVRSRNFVPQGLMPRAEEGGVMRGVGSSGNYRLVASETIPRPRGISLIVLRQHHPSVHISIGAQMQDYRGFQGCGSGECVRLGFEECVISSKPTLSALELCEQSSRLGQERSAIALLLWIYLPPPPKTQISYPPWLRAPSKRPVLTGTL</sequence>
<gene>
    <name evidence="1" type="ORF">BV22DRAFT_1121588</name>
</gene>
<name>A0ACB8B8X7_9AGAM</name>
<protein>
    <submittedName>
        <fullName evidence="1">Uncharacterized protein</fullName>
    </submittedName>
</protein>
<dbReference type="EMBL" id="MU266491">
    <property type="protein sequence ID" value="KAH7922266.1"/>
    <property type="molecule type" value="Genomic_DNA"/>
</dbReference>
<evidence type="ECO:0000313" key="2">
    <source>
        <dbReference type="Proteomes" id="UP000790709"/>
    </source>
</evidence>
<evidence type="ECO:0000313" key="1">
    <source>
        <dbReference type="EMBL" id="KAH7922266.1"/>
    </source>
</evidence>
<reference evidence="1" key="1">
    <citation type="journal article" date="2021" name="New Phytol.">
        <title>Evolutionary innovations through gain and loss of genes in the ectomycorrhizal Boletales.</title>
        <authorList>
            <person name="Wu G."/>
            <person name="Miyauchi S."/>
            <person name="Morin E."/>
            <person name="Kuo A."/>
            <person name="Drula E."/>
            <person name="Varga T."/>
            <person name="Kohler A."/>
            <person name="Feng B."/>
            <person name="Cao Y."/>
            <person name="Lipzen A."/>
            <person name="Daum C."/>
            <person name="Hundley H."/>
            <person name="Pangilinan J."/>
            <person name="Johnson J."/>
            <person name="Barry K."/>
            <person name="LaButti K."/>
            <person name="Ng V."/>
            <person name="Ahrendt S."/>
            <person name="Min B."/>
            <person name="Choi I.G."/>
            <person name="Park H."/>
            <person name="Plett J.M."/>
            <person name="Magnuson J."/>
            <person name="Spatafora J.W."/>
            <person name="Nagy L.G."/>
            <person name="Henrissat B."/>
            <person name="Grigoriev I.V."/>
            <person name="Yang Z.L."/>
            <person name="Xu J."/>
            <person name="Martin F.M."/>
        </authorList>
    </citation>
    <scope>NUCLEOTIDE SEQUENCE</scope>
    <source>
        <strain evidence="1">KUC20120723A-06</strain>
    </source>
</reference>
<dbReference type="Proteomes" id="UP000790709">
    <property type="component" value="Unassembled WGS sequence"/>
</dbReference>
<organism evidence="1 2">
    <name type="scientific">Leucogyrophana mollusca</name>
    <dbReference type="NCBI Taxonomy" id="85980"/>
    <lineage>
        <taxon>Eukaryota</taxon>
        <taxon>Fungi</taxon>
        <taxon>Dikarya</taxon>
        <taxon>Basidiomycota</taxon>
        <taxon>Agaricomycotina</taxon>
        <taxon>Agaricomycetes</taxon>
        <taxon>Agaricomycetidae</taxon>
        <taxon>Boletales</taxon>
        <taxon>Boletales incertae sedis</taxon>
        <taxon>Leucogyrophana</taxon>
    </lineage>
</organism>
<keyword evidence="2" id="KW-1185">Reference proteome</keyword>
<accession>A0ACB8B8X7</accession>
<comment type="caution">
    <text evidence="1">The sequence shown here is derived from an EMBL/GenBank/DDBJ whole genome shotgun (WGS) entry which is preliminary data.</text>
</comment>